<evidence type="ECO:0000256" key="2">
    <source>
        <dbReference type="ARBA" id="ARBA00022840"/>
    </source>
</evidence>
<keyword evidence="3" id="KW-0347">Helicase</keyword>
<dbReference type="CDD" id="cd18809">
    <property type="entry name" value="SF1_C_RecD"/>
    <property type="match status" value="1"/>
</dbReference>
<comment type="subunit">
    <text evidence="3">Heterotrimer of RecB, RecC and RecD. All subunits contribute to DNA-binding.</text>
</comment>
<dbReference type="EC" id="5.6.2.3" evidence="3"/>
<dbReference type="InterPro" id="IPR027417">
    <property type="entry name" value="P-loop_NTPase"/>
</dbReference>
<dbReference type="GO" id="GO:0005524">
    <property type="term" value="F:ATP binding"/>
    <property type="evidence" value="ECO:0007669"/>
    <property type="project" value="UniProtKB-UniRule"/>
</dbReference>
<keyword evidence="3" id="KW-0234">DNA repair</keyword>
<evidence type="ECO:0000313" key="7">
    <source>
        <dbReference type="Proteomes" id="UP000243719"/>
    </source>
</evidence>
<dbReference type="CDD" id="cd17933">
    <property type="entry name" value="DEXSc_RecD-like"/>
    <property type="match status" value="1"/>
</dbReference>
<feature type="domain" description="AAA+ ATPase" evidence="5">
    <location>
        <begin position="333"/>
        <end position="502"/>
    </location>
</feature>
<feature type="compositionally biased region" description="Low complexity" evidence="4">
    <location>
        <begin position="267"/>
        <end position="285"/>
    </location>
</feature>
<evidence type="ECO:0000256" key="4">
    <source>
        <dbReference type="SAM" id="MobiDB-lite"/>
    </source>
</evidence>
<keyword evidence="7" id="KW-1185">Reference proteome</keyword>
<feature type="region of interest" description="Disordered" evidence="4">
    <location>
        <begin position="1"/>
        <end position="124"/>
    </location>
</feature>
<keyword evidence="3" id="KW-0238">DNA-binding</keyword>
<dbReference type="SMART" id="SM00382">
    <property type="entry name" value="AAA"/>
    <property type="match status" value="1"/>
</dbReference>
<feature type="compositionally biased region" description="Basic and acidic residues" evidence="4">
    <location>
        <begin position="1"/>
        <end position="15"/>
    </location>
</feature>
<accession>A0A1H2PRP8</accession>
<dbReference type="InterPro" id="IPR027785">
    <property type="entry name" value="UvrD-like_helicase_C"/>
</dbReference>
<dbReference type="GO" id="GO:0003677">
    <property type="term" value="F:DNA binding"/>
    <property type="evidence" value="ECO:0007669"/>
    <property type="project" value="UniProtKB-UniRule"/>
</dbReference>
<keyword evidence="3" id="KW-0227">DNA damage</keyword>
<dbReference type="AlphaFoldDB" id="A0A1H2PRP8"/>
<comment type="catalytic activity">
    <reaction evidence="3">
        <text>ATP + H2O = ADP + phosphate + H(+)</text>
        <dbReference type="Rhea" id="RHEA:13065"/>
        <dbReference type="ChEBI" id="CHEBI:15377"/>
        <dbReference type="ChEBI" id="CHEBI:15378"/>
        <dbReference type="ChEBI" id="CHEBI:30616"/>
        <dbReference type="ChEBI" id="CHEBI:43474"/>
        <dbReference type="ChEBI" id="CHEBI:456216"/>
        <dbReference type="EC" id="5.6.2.3"/>
    </reaction>
</comment>
<feature type="region of interest" description="Disordered" evidence="4">
    <location>
        <begin position="651"/>
        <end position="675"/>
    </location>
</feature>
<comment type="function">
    <text evidence="3">A helicase/nuclease that prepares dsDNA breaks (DSB) for recombinational DNA repair. Binds to DSBs and unwinds DNA via a highly rapid and processive ATP-dependent bidirectional helicase activity. Unwinds dsDNA until it encounters a Chi (crossover hotspot instigator) sequence from the 3' direction. Cuts ssDNA a few nucleotides 3' to the Chi site. The properties and activities of the enzyme are changed at Chi. The Chi-altered holoenzyme produces a long 3'-ssDNA overhang and facilitates RecA-binding to the ssDNA for homologous DNA recombination and repair. Holoenzyme degrades any linearized DNA that is unable to undergo homologous recombination. In the holoenzyme this subunit has ssDNA-dependent ATPase and 5'-3' helicase activity. When added to pre-assembled RecBC greatly stimulates nuclease activity and augments holoenzyme processivity. Negatively regulates the RecA-loading ability of RecBCD.</text>
</comment>
<comment type="miscellaneous">
    <text evidence="3">In the RecBCD complex, RecB has a slow 3'-5' helicase, an exonuclease activity and loads RecA onto ssDNA, RecD has a fast 5'-3' helicase activity, while RecC stimulates the ATPase and processivity of the RecB helicase and contributes to recognition of the Chi site.</text>
</comment>
<feature type="compositionally biased region" description="Low complexity" evidence="4">
    <location>
        <begin position="651"/>
        <end position="667"/>
    </location>
</feature>
<evidence type="ECO:0000256" key="1">
    <source>
        <dbReference type="ARBA" id="ARBA00022741"/>
    </source>
</evidence>
<feature type="region of interest" description="Disordered" evidence="4">
    <location>
        <begin position="860"/>
        <end position="902"/>
    </location>
</feature>
<dbReference type="GO" id="GO:0009338">
    <property type="term" value="C:exodeoxyribonuclease V complex"/>
    <property type="evidence" value="ECO:0007669"/>
    <property type="project" value="InterPro"/>
</dbReference>
<feature type="binding site" evidence="3">
    <location>
        <begin position="341"/>
        <end position="348"/>
    </location>
    <ligand>
        <name>ATP</name>
        <dbReference type="ChEBI" id="CHEBI:30616"/>
    </ligand>
</feature>
<protein>
    <recommendedName>
        <fullName evidence="3">RecBCD enzyme subunit RecD</fullName>
        <ecNumber evidence="3">5.6.2.3</ecNumber>
    </recommendedName>
    <alternativeName>
        <fullName evidence="3">DNA 5'-3' helicase subunit RecD</fullName>
    </alternativeName>
    <alternativeName>
        <fullName evidence="3">Exonuclease V subunit RecD</fullName>
        <shortName evidence="3">ExoV subunit RecD</shortName>
    </alternativeName>
    <alternativeName>
        <fullName evidence="3">Helicase/nuclease RecBCD subunit RecD</fullName>
    </alternativeName>
</protein>
<reference evidence="7" key="1">
    <citation type="submission" date="2016-09" db="EMBL/GenBank/DDBJ databases">
        <authorList>
            <person name="Varghese N."/>
            <person name="Submissions S."/>
        </authorList>
    </citation>
    <scope>NUCLEOTIDE SEQUENCE [LARGE SCALE GENOMIC DNA]</scope>
    <source>
        <strain evidence="7">JS23</strain>
    </source>
</reference>
<evidence type="ECO:0000259" key="5">
    <source>
        <dbReference type="SMART" id="SM00382"/>
    </source>
</evidence>
<keyword evidence="2 3" id="KW-0067">ATP-binding</keyword>
<sequence>MTQRKTREGAREGTQRRAQRRAVGDDARQTAFDFDGAAGAPGPADALPQSDDKAAVTLHSPDALSTARRDGVAASETAINARETAPPSGPRSARPSAKPSEPAFVTDDAPASAHSEPAAAVRASVHASSSARAATATAAAAPTAPMPAEAPEIAFAWALASRLGRLARRNGADDAAVTVVEQITAMLGRSVALGHVCAPFGALCARLQLAPAVVRRALAAGAMLGSDAPLVLDPAGRLYLARHDDAERRLALGLLDLLRAPPHRRLPPSAAPSSTDASADTDGSANLPSDDALVTPPVTPLAARLARGFGRSEPTDASGDVDWQQVAAALALHSRLAVISGGPGTGKTTTVAAIIACLLDAEPELNIALAAPTGKAAQRMLEALAGRARAMPAELAARFPTVSFTLHRLLGTRGDGSFRHRRGAPLPYDVVVVDEASMIDLSMAARLVDALAPGARLILLGDKDQLSAVEAGAVFAELCAQPTLSAPLRARFGTALGVSPERLRQGGSAPTVVQPALPDTAVWLERNYRFGADSPIGRVAVAVRDGNADAARNALSAASVADLRDDDQQAGALWIELAGDGPLDPPTIAALVEGYAAFFRALNDWRRLHETAEAGPQRDQLAAVGDDAARFGAATHTAGASGGISGQGLSNAFGNGSSNGSSNGASGEPQADPNAPAAREAALLALFDTLARYRVLCAVREGPRGTHALNAAVSARVRGLAERLGMPTMGGEWFAGRAVMIARNDYPLRLFNGDIGITLADGQGVLRVYFQDAASATGFRSLSPAALPPLDSAFAMTVHKSQGSEFDAVALVLPSPGVRGTSRELVYTGITRAKRRVALIGARSVLEAAVTTPTRRDSGLLDRIRRYRPTDHRGGDGLAGSKTADDGDGDGGDSGGEPAPAA</sequence>
<feature type="compositionally biased region" description="Low complexity" evidence="4">
    <location>
        <begin position="31"/>
        <end position="46"/>
    </location>
</feature>
<comment type="similarity">
    <text evidence="3">Belongs to the RecD family.</text>
</comment>
<keyword evidence="3" id="KW-0540">Nuclease</keyword>
<proteinExistence type="inferred from homology"/>
<name>A0A1H2PRP8_9BURK</name>
<dbReference type="HAMAP" id="MF_01487">
    <property type="entry name" value="RecD"/>
    <property type="match status" value="1"/>
</dbReference>
<dbReference type="GO" id="GO:0017116">
    <property type="term" value="F:single-stranded DNA helicase activity"/>
    <property type="evidence" value="ECO:0007669"/>
    <property type="project" value="TreeGrafter"/>
</dbReference>
<dbReference type="Pfam" id="PF13538">
    <property type="entry name" value="UvrD_C_2"/>
    <property type="match status" value="1"/>
</dbReference>
<feature type="compositionally biased region" description="Low complexity" evidence="4">
    <location>
        <begin position="90"/>
        <end position="124"/>
    </location>
</feature>
<dbReference type="PANTHER" id="PTHR43788:SF6">
    <property type="entry name" value="DNA HELICASE B"/>
    <property type="match status" value="1"/>
</dbReference>
<gene>
    <name evidence="3" type="primary">recD</name>
    <name evidence="6" type="ORF">SAMN05216551_10798</name>
</gene>
<evidence type="ECO:0000256" key="3">
    <source>
        <dbReference type="HAMAP-Rule" id="MF_01487"/>
    </source>
</evidence>
<dbReference type="InterPro" id="IPR050534">
    <property type="entry name" value="Coronavir_polyprotein_1ab"/>
</dbReference>
<dbReference type="GO" id="GO:0016887">
    <property type="term" value="F:ATP hydrolysis activity"/>
    <property type="evidence" value="ECO:0007669"/>
    <property type="project" value="RHEA"/>
</dbReference>
<keyword evidence="1 3" id="KW-0547">Nucleotide-binding</keyword>
<keyword evidence="3" id="KW-0378">Hydrolase</keyword>
<dbReference type="GO" id="GO:0000724">
    <property type="term" value="P:double-strand break repair via homologous recombination"/>
    <property type="evidence" value="ECO:0007669"/>
    <property type="project" value="UniProtKB-UniRule"/>
</dbReference>
<dbReference type="STRING" id="1770053.SAMN05216551_10798"/>
<feature type="compositionally biased region" description="Basic and acidic residues" evidence="4">
    <location>
        <begin position="860"/>
        <end position="875"/>
    </location>
</feature>
<dbReference type="SUPFAM" id="SSF52540">
    <property type="entry name" value="P-loop containing nucleoside triphosphate hydrolases"/>
    <property type="match status" value="2"/>
</dbReference>
<keyword evidence="3" id="KW-0269">Exonuclease</keyword>
<evidence type="ECO:0000313" key="6">
    <source>
        <dbReference type="EMBL" id="SDV49139.1"/>
    </source>
</evidence>
<dbReference type="InterPro" id="IPR003593">
    <property type="entry name" value="AAA+_ATPase"/>
</dbReference>
<dbReference type="InterPro" id="IPR006344">
    <property type="entry name" value="RecD"/>
</dbReference>
<feature type="region of interest" description="Disordered" evidence="4">
    <location>
        <begin position="263"/>
        <end position="295"/>
    </location>
</feature>
<dbReference type="Pfam" id="PF13245">
    <property type="entry name" value="AAA_19"/>
    <property type="match status" value="1"/>
</dbReference>
<dbReference type="GO" id="GO:0008854">
    <property type="term" value="F:exodeoxyribonuclease V activity"/>
    <property type="evidence" value="ECO:0007669"/>
    <property type="project" value="InterPro"/>
</dbReference>
<dbReference type="Gene3D" id="3.40.50.300">
    <property type="entry name" value="P-loop containing nucleotide triphosphate hydrolases"/>
    <property type="match status" value="3"/>
</dbReference>
<dbReference type="PANTHER" id="PTHR43788">
    <property type="entry name" value="DNA2/NAM7 HELICASE FAMILY MEMBER"/>
    <property type="match status" value="1"/>
</dbReference>
<keyword evidence="3" id="KW-0413">Isomerase</keyword>
<dbReference type="GO" id="GO:0043139">
    <property type="term" value="F:5'-3' DNA helicase activity"/>
    <property type="evidence" value="ECO:0007669"/>
    <property type="project" value="UniProtKB-UniRule"/>
</dbReference>
<organism evidence="6 7">
    <name type="scientific">Chitinasiproducens palmae</name>
    <dbReference type="NCBI Taxonomy" id="1770053"/>
    <lineage>
        <taxon>Bacteria</taxon>
        <taxon>Pseudomonadati</taxon>
        <taxon>Pseudomonadota</taxon>
        <taxon>Betaproteobacteria</taxon>
        <taxon>Burkholderiales</taxon>
        <taxon>Burkholderiaceae</taxon>
        <taxon>Chitinasiproducens</taxon>
    </lineage>
</organism>
<dbReference type="EMBL" id="FNLO01000007">
    <property type="protein sequence ID" value="SDV49139.1"/>
    <property type="molecule type" value="Genomic_DNA"/>
</dbReference>
<dbReference type="Proteomes" id="UP000243719">
    <property type="component" value="Unassembled WGS sequence"/>
</dbReference>